<evidence type="ECO:0000313" key="3">
    <source>
        <dbReference type="EMBL" id="SHG46615.1"/>
    </source>
</evidence>
<evidence type="ECO:0000313" key="4">
    <source>
        <dbReference type="Proteomes" id="UP000243255"/>
    </source>
</evidence>
<proteinExistence type="predicted"/>
<dbReference type="STRING" id="1121321.SAMN04488530_10297"/>
<keyword evidence="1" id="KW-0175">Coiled coil</keyword>
<dbReference type="AlphaFoldDB" id="A0A1M5K1N9"/>
<name>A0A1M5K1N9_9FIRM</name>
<dbReference type="OrthoDB" id="1757561at2"/>
<dbReference type="RefSeq" id="WP_073123520.1">
    <property type="nucleotide sequence ID" value="NZ_BAABCH010000028.1"/>
</dbReference>
<sequence>MSRKNRGSILITTLMILSIIAVICVSCLGLAYSNGNVFCLEYKYRVLKENSLSGVEITRSNILSEVKNALLKCKNKEEFSSYFLGNNQKTFCDRITNLNKSELSNVNVRVDKNNIYEEDGSLNFQVISDAKDNNYSRKVKVSVKIINPFKQPSIEEDNISNEESNLNSEEINISNKENNSQQLNEKDLVIIENYREM</sequence>
<keyword evidence="2" id="KW-1133">Transmembrane helix</keyword>
<accession>A0A1M5K1N9</accession>
<dbReference type="Proteomes" id="UP000243255">
    <property type="component" value="Unassembled WGS sequence"/>
</dbReference>
<organism evidence="3 4">
    <name type="scientific">Asaccharospora irregularis DSM 2635</name>
    <dbReference type="NCBI Taxonomy" id="1121321"/>
    <lineage>
        <taxon>Bacteria</taxon>
        <taxon>Bacillati</taxon>
        <taxon>Bacillota</taxon>
        <taxon>Clostridia</taxon>
        <taxon>Peptostreptococcales</taxon>
        <taxon>Peptostreptococcaceae</taxon>
        <taxon>Asaccharospora</taxon>
    </lineage>
</organism>
<evidence type="ECO:0000256" key="2">
    <source>
        <dbReference type="SAM" id="Phobius"/>
    </source>
</evidence>
<evidence type="ECO:0000256" key="1">
    <source>
        <dbReference type="SAM" id="Coils"/>
    </source>
</evidence>
<keyword evidence="2" id="KW-0472">Membrane</keyword>
<keyword evidence="2" id="KW-0812">Transmembrane</keyword>
<protein>
    <submittedName>
        <fullName evidence="3">Uncharacterized protein</fullName>
    </submittedName>
</protein>
<dbReference type="EMBL" id="FQWX01000002">
    <property type="protein sequence ID" value="SHG46615.1"/>
    <property type="molecule type" value="Genomic_DNA"/>
</dbReference>
<gene>
    <name evidence="3" type="ORF">SAMN04488530_10297</name>
</gene>
<feature type="transmembrane region" description="Helical" evidence="2">
    <location>
        <begin position="7"/>
        <end position="32"/>
    </location>
</feature>
<keyword evidence="4" id="KW-1185">Reference proteome</keyword>
<reference evidence="4" key="1">
    <citation type="submission" date="2016-11" db="EMBL/GenBank/DDBJ databases">
        <authorList>
            <person name="Varghese N."/>
            <person name="Submissions S."/>
        </authorList>
    </citation>
    <scope>NUCLEOTIDE SEQUENCE [LARGE SCALE GENOMIC DNA]</scope>
    <source>
        <strain evidence="4">DSM 2635</strain>
    </source>
</reference>
<feature type="coiled-coil region" evidence="1">
    <location>
        <begin position="159"/>
        <end position="186"/>
    </location>
</feature>